<dbReference type="GO" id="GO:0009103">
    <property type="term" value="P:lipopolysaccharide biosynthetic process"/>
    <property type="evidence" value="ECO:0007669"/>
    <property type="project" value="UniProtKB-KW"/>
</dbReference>
<evidence type="ECO:0000256" key="3">
    <source>
        <dbReference type="ARBA" id="ARBA00022679"/>
    </source>
</evidence>
<keyword evidence="3 9" id="KW-0808">Transferase</keyword>
<sequence>MFPLISPASGAAGATQRLPTISVVTATYNARAFIDRLHGSLSEQTLHDFEWVVVDDFSTDDTVDYLKTLPSPGTGGMRLYRLPGNSGGGLAVATGVAKATGEAVVIIDHDDELFPDALRSVAENWHLIRKDASLAGLFFRIVDPASDSMIGAPLAPGTRFSLSWMSNCRADIHDGSFALKAEDAKRHFAPEVMENVCLFGAPLTEMSQDKTFLVADAGPLRFYHRDNPSSQTNSVKVSRKVVYSYARLLDLADRWYLRQPMRWLRHTLALIRFSMFVHRNPFHHLRHMKRSLPKLLSLLLTPAGVASSLLGRKPRLVDFPVLPIPSLRSLPDLRSSPATVTAGVDTRDEAHLP</sequence>
<keyword evidence="10" id="KW-1185">Reference proteome</keyword>
<evidence type="ECO:0000313" key="10">
    <source>
        <dbReference type="Proteomes" id="UP000298213"/>
    </source>
</evidence>
<reference evidence="9 10" key="1">
    <citation type="submission" date="2019-03" db="EMBL/GenBank/DDBJ databases">
        <title>Genome sequence of Sphingomonas sp. 17J27-24.</title>
        <authorList>
            <person name="Kim M."/>
            <person name="Maeng S."/>
            <person name="Sathiyaraj S."/>
        </authorList>
    </citation>
    <scope>NUCLEOTIDE SEQUENCE [LARGE SCALE GENOMIC DNA]</scope>
    <source>
        <strain evidence="9 10">17J27-24</strain>
    </source>
</reference>
<dbReference type="GO" id="GO:0099621">
    <property type="term" value="F:undecaprenyl-phosphate 4-deoxy-4-formamido-L-arabinose transferase activity"/>
    <property type="evidence" value="ECO:0007669"/>
    <property type="project" value="TreeGrafter"/>
</dbReference>
<dbReference type="EMBL" id="SPDV01000002">
    <property type="protein sequence ID" value="TFI59896.1"/>
    <property type="molecule type" value="Genomic_DNA"/>
</dbReference>
<keyword evidence="7" id="KW-0472">Membrane</keyword>
<dbReference type="SUPFAM" id="SSF53448">
    <property type="entry name" value="Nucleotide-diphospho-sugar transferases"/>
    <property type="match status" value="1"/>
</dbReference>
<dbReference type="GO" id="GO:0005886">
    <property type="term" value="C:plasma membrane"/>
    <property type="evidence" value="ECO:0007669"/>
    <property type="project" value="TreeGrafter"/>
</dbReference>
<gene>
    <name evidence="9" type="ORF">E2493_01195</name>
</gene>
<evidence type="ECO:0000256" key="6">
    <source>
        <dbReference type="ARBA" id="ARBA00022989"/>
    </source>
</evidence>
<accession>A0A4Y8ZYZ5</accession>
<evidence type="ECO:0000256" key="5">
    <source>
        <dbReference type="ARBA" id="ARBA00022985"/>
    </source>
</evidence>
<keyword evidence="5" id="KW-0448">Lipopolysaccharide biosynthesis</keyword>
<dbReference type="InterPro" id="IPR001173">
    <property type="entry name" value="Glyco_trans_2-like"/>
</dbReference>
<keyword evidence="1" id="KW-1003">Cell membrane</keyword>
<evidence type="ECO:0000256" key="2">
    <source>
        <dbReference type="ARBA" id="ARBA00022676"/>
    </source>
</evidence>
<proteinExistence type="predicted"/>
<dbReference type="InterPro" id="IPR050256">
    <property type="entry name" value="Glycosyltransferase_2"/>
</dbReference>
<organism evidence="9 10">
    <name type="scientific">Sphingomonas parva</name>
    <dbReference type="NCBI Taxonomy" id="2555898"/>
    <lineage>
        <taxon>Bacteria</taxon>
        <taxon>Pseudomonadati</taxon>
        <taxon>Pseudomonadota</taxon>
        <taxon>Alphaproteobacteria</taxon>
        <taxon>Sphingomonadales</taxon>
        <taxon>Sphingomonadaceae</taxon>
        <taxon>Sphingomonas</taxon>
    </lineage>
</organism>
<dbReference type="AlphaFoldDB" id="A0A4Y8ZYZ5"/>
<dbReference type="InterPro" id="IPR029044">
    <property type="entry name" value="Nucleotide-diphossugar_trans"/>
</dbReference>
<dbReference type="OrthoDB" id="5291101at2"/>
<feature type="domain" description="Glycosyltransferase 2-like" evidence="8">
    <location>
        <begin position="22"/>
        <end position="146"/>
    </location>
</feature>
<dbReference type="Pfam" id="PF00535">
    <property type="entry name" value="Glycos_transf_2"/>
    <property type="match status" value="1"/>
</dbReference>
<keyword evidence="4" id="KW-0812">Transmembrane</keyword>
<keyword evidence="2" id="KW-0328">Glycosyltransferase</keyword>
<dbReference type="Gene3D" id="3.90.550.10">
    <property type="entry name" value="Spore Coat Polysaccharide Biosynthesis Protein SpsA, Chain A"/>
    <property type="match status" value="1"/>
</dbReference>
<evidence type="ECO:0000256" key="1">
    <source>
        <dbReference type="ARBA" id="ARBA00022475"/>
    </source>
</evidence>
<keyword evidence="6" id="KW-1133">Transmembrane helix</keyword>
<dbReference type="PANTHER" id="PTHR48090">
    <property type="entry name" value="UNDECAPRENYL-PHOSPHATE 4-DEOXY-4-FORMAMIDO-L-ARABINOSE TRANSFERASE-RELATED"/>
    <property type="match status" value="1"/>
</dbReference>
<evidence type="ECO:0000256" key="4">
    <source>
        <dbReference type="ARBA" id="ARBA00022692"/>
    </source>
</evidence>
<name>A0A4Y8ZYZ5_9SPHN</name>
<comment type="caution">
    <text evidence="9">The sequence shown here is derived from an EMBL/GenBank/DDBJ whole genome shotgun (WGS) entry which is preliminary data.</text>
</comment>
<evidence type="ECO:0000313" key="9">
    <source>
        <dbReference type="EMBL" id="TFI59896.1"/>
    </source>
</evidence>
<evidence type="ECO:0000256" key="7">
    <source>
        <dbReference type="ARBA" id="ARBA00023136"/>
    </source>
</evidence>
<dbReference type="Proteomes" id="UP000298213">
    <property type="component" value="Unassembled WGS sequence"/>
</dbReference>
<dbReference type="PANTHER" id="PTHR48090:SF3">
    <property type="entry name" value="UNDECAPRENYL-PHOSPHATE 4-DEOXY-4-FORMAMIDO-L-ARABINOSE TRANSFERASE"/>
    <property type="match status" value="1"/>
</dbReference>
<protein>
    <submittedName>
        <fullName evidence="9">Glycosyltransferase family 2 protein</fullName>
    </submittedName>
</protein>
<dbReference type="CDD" id="cd00761">
    <property type="entry name" value="Glyco_tranf_GTA_type"/>
    <property type="match status" value="1"/>
</dbReference>
<evidence type="ECO:0000259" key="8">
    <source>
        <dbReference type="Pfam" id="PF00535"/>
    </source>
</evidence>